<accession>A0A852WFI5</accession>
<dbReference type="AlphaFoldDB" id="A0A852WFI5"/>
<dbReference type="Proteomes" id="UP000573599">
    <property type="component" value="Unassembled WGS sequence"/>
</dbReference>
<reference evidence="1 2" key="1">
    <citation type="submission" date="2020-07" db="EMBL/GenBank/DDBJ databases">
        <title>Sequencing the genomes of 1000 actinobacteria strains.</title>
        <authorList>
            <person name="Klenk H.-P."/>
        </authorList>
    </citation>
    <scope>NUCLEOTIDE SEQUENCE [LARGE SCALE GENOMIC DNA]</scope>
    <source>
        <strain evidence="1 2">DSM 23987</strain>
    </source>
</reference>
<organism evidence="1 2">
    <name type="scientific">Pedococcus badiiscoriae</name>
    <dbReference type="NCBI Taxonomy" id="642776"/>
    <lineage>
        <taxon>Bacteria</taxon>
        <taxon>Bacillati</taxon>
        <taxon>Actinomycetota</taxon>
        <taxon>Actinomycetes</taxon>
        <taxon>Micrococcales</taxon>
        <taxon>Intrasporangiaceae</taxon>
        <taxon>Pedococcus</taxon>
    </lineage>
</organism>
<dbReference type="EMBL" id="JACCAB010000001">
    <property type="protein sequence ID" value="NYG07748.1"/>
    <property type="molecule type" value="Genomic_DNA"/>
</dbReference>
<dbReference type="InterPro" id="IPR049812">
    <property type="entry name" value="DpdG-like"/>
</dbReference>
<evidence type="ECO:0000313" key="2">
    <source>
        <dbReference type="Proteomes" id="UP000573599"/>
    </source>
</evidence>
<name>A0A852WFI5_9MICO</name>
<proteinExistence type="predicted"/>
<keyword evidence="2" id="KW-1185">Reference proteome</keyword>
<gene>
    <name evidence="1" type="ORF">BJ986_002235</name>
</gene>
<comment type="caution">
    <text evidence="1">The sequence shown here is derived from an EMBL/GenBank/DDBJ whole genome shotgun (WGS) entry which is preliminary data.</text>
</comment>
<dbReference type="NCBIfam" id="NF041064">
    <property type="entry name" value="DpdG"/>
    <property type="match status" value="1"/>
</dbReference>
<protein>
    <submittedName>
        <fullName evidence="1">Uncharacterized protein</fullName>
    </submittedName>
</protein>
<evidence type="ECO:0000313" key="1">
    <source>
        <dbReference type="EMBL" id="NYG07748.1"/>
    </source>
</evidence>
<dbReference type="RefSeq" id="WP_179422052.1">
    <property type="nucleotide sequence ID" value="NZ_JACCAB010000001.1"/>
</dbReference>
<sequence length="306" mass="32761">MAVLNPPRTLPGLGRAIVNHLLDARRSSTEDDLVAAFKPEGLNAGAEASGGLKNTISSLRAIDVLDTNPDGTLQLGTHVPVPNSPFNASQFRRVLQARVFDLSRDGDVWATRPGDGHTSGARDLNRAVTWVMAQDALGQPLSWTENLQSLQPEQFGTSDQESWAIVNDTRWVAASRWILALGLATPSVMKDRSGVVPLPVAAVDDALRRVPEERIGIHDLLARIGQALPALHGGSMRAGLVSLLGNDPDPGIAADCADSSVGQALRILEERGRVKFETLPDAHGIRLSRFDATRQTHAIVRAGGKK</sequence>